<dbReference type="NCBIfam" id="TIGR01552">
    <property type="entry name" value="phd_fam"/>
    <property type="match status" value="1"/>
</dbReference>
<dbReference type="InterPro" id="IPR036165">
    <property type="entry name" value="YefM-like_sf"/>
</dbReference>
<dbReference type="PANTHER" id="PTHR35377">
    <property type="entry name" value="ANTITOXIN VAPB49-RELATED-RELATED"/>
    <property type="match status" value="1"/>
</dbReference>
<dbReference type="EMBL" id="JAENIJ010000002">
    <property type="protein sequence ID" value="MBK1881217.1"/>
    <property type="molecule type" value="Genomic_DNA"/>
</dbReference>
<comment type="caution">
    <text evidence="3">The sequence shown here is derived from an EMBL/GenBank/DDBJ whole genome shotgun (WGS) entry which is preliminary data.</text>
</comment>
<evidence type="ECO:0000313" key="4">
    <source>
        <dbReference type="Proteomes" id="UP000603141"/>
    </source>
</evidence>
<evidence type="ECO:0000256" key="2">
    <source>
        <dbReference type="RuleBase" id="RU362080"/>
    </source>
</evidence>
<comment type="similarity">
    <text evidence="1 2">Belongs to the phD/YefM antitoxin family.</text>
</comment>
<dbReference type="SUPFAM" id="SSF143120">
    <property type="entry name" value="YefM-like"/>
    <property type="match status" value="1"/>
</dbReference>
<name>A0A934S7P0_9BACT</name>
<dbReference type="AlphaFoldDB" id="A0A934S7P0"/>
<dbReference type="InterPro" id="IPR051416">
    <property type="entry name" value="phD-YefM_TA_antitoxins"/>
</dbReference>
<gene>
    <name evidence="3" type="ORF">JIN85_02255</name>
</gene>
<comment type="function">
    <text evidence="2">Antitoxin component of a type II toxin-antitoxin (TA) system.</text>
</comment>
<organism evidence="3 4">
    <name type="scientific">Luteolibacter pohnpeiensis</name>
    <dbReference type="NCBI Taxonomy" id="454153"/>
    <lineage>
        <taxon>Bacteria</taxon>
        <taxon>Pseudomonadati</taxon>
        <taxon>Verrucomicrobiota</taxon>
        <taxon>Verrucomicrobiia</taxon>
        <taxon>Verrucomicrobiales</taxon>
        <taxon>Verrucomicrobiaceae</taxon>
        <taxon>Luteolibacter</taxon>
    </lineage>
</organism>
<keyword evidence="4" id="KW-1185">Reference proteome</keyword>
<dbReference type="RefSeq" id="WP_200267175.1">
    <property type="nucleotide sequence ID" value="NZ_JAENIJ010000002.1"/>
</dbReference>
<accession>A0A934S7P0</accession>
<evidence type="ECO:0000313" key="3">
    <source>
        <dbReference type="EMBL" id="MBK1881217.1"/>
    </source>
</evidence>
<reference evidence="3" key="1">
    <citation type="submission" date="2021-01" db="EMBL/GenBank/DDBJ databases">
        <title>Modified the classification status of verrucomicrobia.</title>
        <authorList>
            <person name="Feng X."/>
        </authorList>
    </citation>
    <scope>NUCLEOTIDE SEQUENCE</scope>
    <source>
        <strain evidence="3">KCTC 22041</strain>
    </source>
</reference>
<dbReference type="Pfam" id="PF02604">
    <property type="entry name" value="PhdYeFM_antitox"/>
    <property type="match status" value="1"/>
</dbReference>
<dbReference type="InterPro" id="IPR006442">
    <property type="entry name" value="Antitoxin_Phd/YefM"/>
</dbReference>
<dbReference type="Gene3D" id="3.40.1620.10">
    <property type="entry name" value="YefM-like domain"/>
    <property type="match status" value="1"/>
</dbReference>
<sequence>MKTATVREAQHHLAKLLAEVEKGEEIVLTRRGKPVGKLVPTEVKRSVVFPNFGKIRKRLGTDEIKGPNEVLLQRGEAE</sequence>
<proteinExistence type="inferred from homology"/>
<protein>
    <recommendedName>
        <fullName evidence="2">Antitoxin</fullName>
    </recommendedName>
</protein>
<evidence type="ECO:0000256" key="1">
    <source>
        <dbReference type="ARBA" id="ARBA00009981"/>
    </source>
</evidence>
<dbReference type="Proteomes" id="UP000603141">
    <property type="component" value="Unassembled WGS sequence"/>
</dbReference>